<reference evidence="1" key="1">
    <citation type="submission" date="2015-05" db="EMBL/GenBank/DDBJ databases">
        <title>Permanent draft genome of Rhodopirellula islandicus K833.</title>
        <authorList>
            <person name="Kizina J."/>
            <person name="Richter M."/>
            <person name="Glockner F.O."/>
            <person name="Harder J."/>
        </authorList>
    </citation>
    <scope>NUCLEOTIDE SEQUENCE [LARGE SCALE GENOMIC DNA]</scope>
    <source>
        <strain evidence="1">K833</strain>
    </source>
</reference>
<accession>A0A0J1B3R5</accession>
<keyword evidence="2" id="KW-1185">Reference proteome</keyword>
<dbReference type="AlphaFoldDB" id="A0A0J1B3R5"/>
<evidence type="ECO:0000313" key="2">
    <source>
        <dbReference type="Proteomes" id="UP000036367"/>
    </source>
</evidence>
<evidence type="ECO:0000313" key="1">
    <source>
        <dbReference type="EMBL" id="KLU01116.1"/>
    </source>
</evidence>
<dbReference type="Proteomes" id="UP000036367">
    <property type="component" value="Unassembled WGS sequence"/>
</dbReference>
<proteinExistence type="predicted"/>
<protein>
    <submittedName>
        <fullName evidence="1">Uncharacterized protein</fullName>
    </submittedName>
</protein>
<name>A0A0J1B3R5_RHOIS</name>
<dbReference type="PATRIC" id="fig|595434.4.peg.6366"/>
<dbReference type="STRING" id="595434.RISK_006685"/>
<organism evidence="1 2">
    <name type="scientific">Rhodopirellula islandica</name>
    <dbReference type="NCBI Taxonomy" id="595434"/>
    <lineage>
        <taxon>Bacteria</taxon>
        <taxon>Pseudomonadati</taxon>
        <taxon>Planctomycetota</taxon>
        <taxon>Planctomycetia</taxon>
        <taxon>Pirellulales</taxon>
        <taxon>Pirellulaceae</taxon>
        <taxon>Rhodopirellula</taxon>
    </lineage>
</organism>
<gene>
    <name evidence="1" type="ORF">RISK_006685</name>
</gene>
<sequence length="63" mass="6630">MDADTAATLKKDLAALGWPSQSDHCPQCVRGDALVMRSVAIVAFGTNDGAPQDGWSLAHTFTL</sequence>
<comment type="caution">
    <text evidence="1">The sequence shown here is derived from an EMBL/GenBank/DDBJ whole genome shotgun (WGS) entry which is preliminary data.</text>
</comment>
<dbReference type="EMBL" id="LECT01000055">
    <property type="protein sequence ID" value="KLU01116.1"/>
    <property type="molecule type" value="Genomic_DNA"/>
</dbReference>